<dbReference type="AlphaFoldDB" id="C5B6D3"/>
<dbReference type="RefSeq" id="WP_003595990.1">
    <property type="nucleotide sequence ID" value="NC_012811.1"/>
</dbReference>
<name>C5B6D3_METEA</name>
<evidence type="ECO:0000256" key="1">
    <source>
        <dbReference type="SAM" id="MobiDB-lite"/>
    </source>
</evidence>
<protein>
    <recommendedName>
        <fullName evidence="4">Nucleotidyl transferase AbiEii/AbiGii toxin family protein</fullName>
    </recommendedName>
</protein>
<dbReference type="Pfam" id="PF08843">
    <property type="entry name" value="AbiEii"/>
    <property type="match status" value="1"/>
</dbReference>
<keyword evidence="3" id="KW-1185">Reference proteome</keyword>
<geneLocation type="plasmid" evidence="2 3">
    <name>megaplasmid</name>
</geneLocation>
<evidence type="ECO:0000313" key="3">
    <source>
        <dbReference type="Proteomes" id="UP000009081"/>
    </source>
</evidence>
<sequence length="313" mass="34166">MSPLAASRRSLLQNQANKLGISNELVMRRYVFERFLDRLASSAHRGELVLKGAMALIAVTQSFGRPTKDMDMLGLNPLSMEDALELIRHVASIAPGQDDAVEFIPSSFKASVINEETDEPGTRIMGEARIGTARIPIKIEISHGQAMTPGAVLMDYPTVLGGMDAPKVLVYSKETMLAEKFEAIVSLGTHISRFKDFYDVRQLARRLAFDGEVAAQAFLNTFGNRGTDIPEGELAAFDPAFVSGAGQRGWSSFLRKQVIRDAATFGEVVDEIRPFVLEVAAMARGEAPIRNWTPGEGWSSPEEVYAPAPGPRP</sequence>
<dbReference type="Proteomes" id="UP000009081">
    <property type="component" value="Plasmid megaplasmid"/>
</dbReference>
<dbReference type="InterPro" id="IPR014942">
    <property type="entry name" value="AbiEii"/>
</dbReference>
<dbReference type="KEGG" id="mea:Mex_2p1274"/>
<evidence type="ECO:0008006" key="4">
    <source>
        <dbReference type="Google" id="ProtNLM"/>
    </source>
</evidence>
<feature type="region of interest" description="Disordered" evidence="1">
    <location>
        <begin position="293"/>
        <end position="313"/>
    </location>
</feature>
<accession>C5B6D3</accession>
<dbReference type="HOGENOM" id="CLU_067323_0_0_5"/>
<dbReference type="EMBL" id="CP001511">
    <property type="protein sequence ID" value="ACS44015.1"/>
    <property type="molecule type" value="Genomic_DNA"/>
</dbReference>
<organism evidence="2 3">
    <name type="scientific">Methylorubrum extorquens (strain ATCC 14718 / DSM 1338 / JCM 2805 / NCIMB 9133 / AM1)</name>
    <name type="common">Methylobacterium extorquens</name>
    <dbReference type="NCBI Taxonomy" id="272630"/>
    <lineage>
        <taxon>Bacteria</taxon>
        <taxon>Pseudomonadati</taxon>
        <taxon>Pseudomonadota</taxon>
        <taxon>Alphaproteobacteria</taxon>
        <taxon>Hyphomicrobiales</taxon>
        <taxon>Methylobacteriaceae</taxon>
        <taxon>Methylorubrum</taxon>
    </lineage>
</organism>
<proteinExistence type="predicted"/>
<keyword evidence="2" id="KW-0614">Plasmid</keyword>
<gene>
    <name evidence="2" type="ordered locus">MexAM1_META2p1274</name>
</gene>
<dbReference type="OrthoDB" id="9808443at2"/>
<evidence type="ECO:0000313" key="2">
    <source>
        <dbReference type="EMBL" id="ACS44015.1"/>
    </source>
</evidence>
<reference evidence="2 3" key="1">
    <citation type="journal article" date="2009" name="PLoS ONE">
        <title>Methylobacterium genome sequences: a reference blueprint to investigate microbial metabolism of C1 compounds from natural and industrial sources.</title>
        <authorList>
            <person name="Vuilleumier S."/>
            <person name="Chistoserdova L."/>
            <person name="Lee M.-C."/>
            <person name="Bringel F."/>
            <person name="Lajus A."/>
            <person name="Zhou Y."/>
            <person name="Gourion B."/>
            <person name="Barbe V."/>
            <person name="Chang J."/>
            <person name="Cruveiller S."/>
            <person name="Dossat C."/>
            <person name="Gillett W."/>
            <person name="Gruffaz C."/>
            <person name="Haugen E."/>
            <person name="Hourcade E."/>
            <person name="Levy R."/>
            <person name="Mangenot S."/>
            <person name="Muller E."/>
            <person name="Nadalig T."/>
            <person name="Pagni M."/>
            <person name="Penny C."/>
            <person name="Peyraud R."/>
            <person name="Robinson D.G."/>
            <person name="Roche D."/>
            <person name="Rouy Z."/>
            <person name="Saenampechek C."/>
            <person name="Salvignol G."/>
            <person name="Vallenet D."/>
            <person name="Wu Z."/>
            <person name="Marx C.J."/>
            <person name="Vorholt J.A."/>
            <person name="Olson M.V."/>
            <person name="Kaul R."/>
            <person name="Weissenbach J."/>
            <person name="Medigue C."/>
            <person name="Lidstrom M.E."/>
        </authorList>
    </citation>
    <scope>NUCLEOTIDE SEQUENCE [LARGE SCALE GENOMIC DNA]</scope>
    <source>
        <strain evidence="3">ATCC 14718 / DSM 1338 / JCM 2805 / NCIMB 9133 / AM1</strain>
    </source>
</reference>